<dbReference type="InterPro" id="IPR003615">
    <property type="entry name" value="HNH_nuc"/>
</dbReference>
<gene>
    <name evidence="2" type="ORF">NCTC10783_02713</name>
</gene>
<evidence type="ECO:0000259" key="1">
    <source>
        <dbReference type="SMART" id="SM00507"/>
    </source>
</evidence>
<name>A0A3S4NLX8_PSEFL</name>
<proteinExistence type="predicted"/>
<dbReference type="SMART" id="SM00507">
    <property type="entry name" value="HNHc"/>
    <property type="match status" value="1"/>
</dbReference>
<evidence type="ECO:0000313" key="3">
    <source>
        <dbReference type="Proteomes" id="UP000278078"/>
    </source>
</evidence>
<dbReference type="EMBL" id="LR134300">
    <property type="protein sequence ID" value="VEE46839.1"/>
    <property type="molecule type" value="Genomic_DNA"/>
</dbReference>
<evidence type="ECO:0000313" key="2">
    <source>
        <dbReference type="EMBL" id="VEE46839.1"/>
    </source>
</evidence>
<accession>A0A3S4NLX8</accession>
<protein>
    <recommendedName>
        <fullName evidence="1">HNH nuclease domain-containing protein</fullName>
    </recommendedName>
</protein>
<dbReference type="AlphaFoldDB" id="A0A3S4NLX8"/>
<feature type="domain" description="HNH nuclease" evidence="1">
    <location>
        <begin position="310"/>
        <end position="358"/>
    </location>
</feature>
<dbReference type="Proteomes" id="UP000278078">
    <property type="component" value="Chromosome"/>
</dbReference>
<organism evidence="2 3">
    <name type="scientific">Pseudomonas fluorescens</name>
    <dbReference type="NCBI Taxonomy" id="294"/>
    <lineage>
        <taxon>Bacteria</taxon>
        <taxon>Pseudomonadati</taxon>
        <taxon>Pseudomonadota</taxon>
        <taxon>Gammaproteobacteria</taxon>
        <taxon>Pseudomonadales</taxon>
        <taxon>Pseudomonadaceae</taxon>
        <taxon>Pseudomonas</taxon>
    </lineage>
</organism>
<reference evidence="2 3" key="1">
    <citation type="submission" date="2018-12" db="EMBL/GenBank/DDBJ databases">
        <authorList>
            <consortium name="Pathogen Informatics"/>
        </authorList>
    </citation>
    <scope>NUCLEOTIDE SEQUENCE [LARGE SCALE GENOMIC DNA]</scope>
    <source>
        <strain evidence="2 3">NCTC10783</strain>
    </source>
</reference>
<sequence length="397" mass="46512">MGYPFSDNPLDEYLPKIFQLKIDEFNANCTREDATATKEERDAAGVEIANLSKKIRELKNKFRLPERDFDQFKSSPELAVERFLLENPEPPRPEAYGCRHSQTRVVRRKFRNETLHVVTQCVTCGAQSKALQKKEYDIEKLPEFDEGLYKRLTFEWDIWNSARHDVYVTELNKGNSLPEFDEVGFNTVFQLEDPPPNFEGCDHSHTDARLRTYKSGGTAVVMQCTLCGHHTGSVSKSKYPDLASLPSFDEFLKERSKEDLTAWYRRRGDAWRRAYLEHRERIQRLIQAGELATKDNSRFGTYYKSPEWERTRARILHRDDYECQACKRPAECVHHIVYDRLGAENDLDLISLCNSCHNLIHQEQRHLQNIFRMPPSQIRELHEDSDEYSEDDHAEDD</sequence>